<evidence type="ECO:0000313" key="8">
    <source>
        <dbReference type="EMBL" id="SFQ53579.1"/>
    </source>
</evidence>
<dbReference type="Gene3D" id="3.10.20.30">
    <property type="match status" value="1"/>
</dbReference>
<dbReference type="Pfam" id="PF00111">
    <property type="entry name" value="Fer2"/>
    <property type="match status" value="1"/>
</dbReference>
<evidence type="ECO:0000313" key="9">
    <source>
        <dbReference type="Proteomes" id="UP000199029"/>
    </source>
</evidence>
<keyword evidence="9" id="KW-1185">Reference proteome</keyword>
<dbReference type="InterPro" id="IPR036010">
    <property type="entry name" value="2Fe-2S_ferredoxin-like_sf"/>
</dbReference>
<evidence type="ECO:0000256" key="3">
    <source>
        <dbReference type="ARBA" id="ARBA00023002"/>
    </source>
</evidence>
<dbReference type="CDD" id="cd00207">
    <property type="entry name" value="fer2"/>
    <property type="match status" value="1"/>
</dbReference>
<accession>A0A1I5ZAR4</accession>
<evidence type="ECO:0000259" key="7">
    <source>
        <dbReference type="PROSITE" id="PS51352"/>
    </source>
</evidence>
<organism evidence="8 9">
    <name type="scientific">Hymenobacter arizonensis</name>
    <name type="common">Siccationidurans arizonensis</name>
    <dbReference type="NCBI Taxonomy" id="1227077"/>
    <lineage>
        <taxon>Bacteria</taxon>
        <taxon>Pseudomonadati</taxon>
        <taxon>Bacteroidota</taxon>
        <taxon>Cytophagia</taxon>
        <taxon>Cytophagales</taxon>
        <taxon>Hymenobacteraceae</taxon>
        <taxon>Hymenobacter</taxon>
    </lineage>
</organism>
<dbReference type="SUPFAM" id="SSF52833">
    <property type="entry name" value="Thioredoxin-like"/>
    <property type="match status" value="1"/>
</dbReference>
<dbReference type="GO" id="GO:0046872">
    <property type="term" value="F:metal ion binding"/>
    <property type="evidence" value="ECO:0007669"/>
    <property type="project" value="UniProtKB-KW"/>
</dbReference>
<dbReference type="PANTHER" id="PTHR45331:SF1">
    <property type="entry name" value="ALDEHYDE OXIDOREDUCTASE IRON-SULFUR-BINDING SUBUNIT PAOA"/>
    <property type="match status" value="1"/>
</dbReference>
<evidence type="ECO:0000259" key="6">
    <source>
        <dbReference type="PROSITE" id="PS51085"/>
    </source>
</evidence>
<dbReference type="Gene3D" id="3.40.30.10">
    <property type="entry name" value="Glutaredoxin"/>
    <property type="match status" value="1"/>
</dbReference>
<evidence type="ECO:0000256" key="2">
    <source>
        <dbReference type="ARBA" id="ARBA00022723"/>
    </source>
</evidence>
<dbReference type="SUPFAM" id="SSF47741">
    <property type="entry name" value="CO dehydrogenase ISP C-domain like"/>
    <property type="match status" value="1"/>
</dbReference>
<dbReference type="GO" id="GO:0042597">
    <property type="term" value="C:periplasmic space"/>
    <property type="evidence" value="ECO:0007669"/>
    <property type="project" value="TreeGrafter"/>
</dbReference>
<proteinExistence type="predicted"/>
<dbReference type="InterPro" id="IPR001041">
    <property type="entry name" value="2Fe-2S_ferredoxin-type"/>
</dbReference>
<feature type="domain" description="Thioredoxin" evidence="7">
    <location>
        <begin position="13"/>
        <end position="135"/>
    </location>
</feature>
<dbReference type="PROSITE" id="PS51352">
    <property type="entry name" value="THIOREDOXIN_2"/>
    <property type="match status" value="1"/>
</dbReference>
<evidence type="ECO:0000256" key="4">
    <source>
        <dbReference type="ARBA" id="ARBA00023004"/>
    </source>
</evidence>
<dbReference type="FunFam" id="3.10.20.30:FF:000020">
    <property type="entry name" value="Xanthine dehydrogenase iron-sulfur subunit"/>
    <property type="match status" value="1"/>
</dbReference>
<dbReference type="Proteomes" id="UP000199029">
    <property type="component" value="Unassembled WGS sequence"/>
</dbReference>
<dbReference type="EMBL" id="FOXS01000003">
    <property type="protein sequence ID" value="SFQ53579.1"/>
    <property type="molecule type" value="Genomic_DNA"/>
</dbReference>
<evidence type="ECO:0000256" key="1">
    <source>
        <dbReference type="ARBA" id="ARBA00022714"/>
    </source>
</evidence>
<dbReference type="InterPro" id="IPR036884">
    <property type="entry name" value="2Fe-2S-bd_dom_sf"/>
</dbReference>
<dbReference type="InterPro" id="IPR012675">
    <property type="entry name" value="Beta-grasp_dom_sf"/>
</dbReference>
<keyword evidence="3" id="KW-0560">Oxidoreductase</keyword>
<dbReference type="PROSITE" id="PS51085">
    <property type="entry name" value="2FE2S_FER_2"/>
    <property type="match status" value="1"/>
</dbReference>
<dbReference type="AlphaFoldDB" id="A0A1I5ZAR4"/>
<sequence>MSLPLKPEFPLALQTGDLAPDCELPDGSRLTELRGRPVVLAFAPDTWDPTLAHQSELFAQLLAEFGSGAAFVDAAADEWHALDCRGELAERFGVVGKRALFLLDEQGIVRWKTVVEPGEDLRPGPVLAALEALHPPTPAAASPATGVLASGLTRRTFVTATLAAAALLLLPGCRTESSDTNEQAATGSADGAGSGNGLLAVTLRINDKNYPLQLDPRVTLLDALREHLHLTGTKKGCDHGQCGACTVHLNGQSALSCLTLAVMSQGQEITTIEGLSTGEALHPMQAAFLKHDAFQCGYCTPGQIMAATALLQDQTTRTGSAVELREAMSGNLCRCAAYPNILAAIQEVQRA</sequence>
<dbReference type="GO" id="GO:0016903">
    <property type="term" value="F:oxidoreductase activity, acting on the aldehyde or oxo group of donors"/>
    <property type="evidence" value="ECO:0007669"/>
    <property type="project" value="TreeGrafter"/>
</dbReference>
<dbReference type="RefSeq" id="WP_092674888.1">
    <property type="nucleotide sequence ID" value="NZ_FOXS01000003.1"/>
</dbReference>
<keyword evidence="4" id="KW-0408">Iron</keyword>
<dbReference type="OrthoDB" id="875351at2"/>
<dbReference type="InterPro" id="IPR036249">
    <property type="entry name" value="Thioredoxin-like_sf"/>
</dbReference>
<reference evidence="9" key="1">
    <citation type="submission" date="2016-10" db="EMBL/GenBank/DDBJ databases">
        <authorList>
            <person name="Varghese N."/>
            <person name="Submissions S."/>
        </authorList>
    </citation>
    <scope>NUCLEOTIDE SEQUENCE [LARGE SCALE GENOMIC DNA]</scope>
    <source>
        <strain evidence="9">OR362-8,ATCC BAA-1266,JCM 13504</strain>
    </source>
</reference>
<dbReference type="InterPro" id="IPR002888">
    <property type="entry name" value="2Fe-2S-bd"/>
</dbReference>
<dbReference type="STRING" id="1227077.SAMN04515668_2888"/>
<dbReference type="SUPFAM" id="SSF54292">
    <property type="entry name" value="2Fe-2S ferredoxin-like"/>
    <property type="match status" value="1"/>
</dbReference>
<dbReference type="Gene3D" id="1.10.150.120">
    <property type="entry name" value="[2Fe-2S]-binding domain"/>
    <property type="match status" value="1"/>
</dbReference>
<dbReference type="PROSITE" id="PS00197">
    <property type="entry name" value="2FE2S_FER_1"/>
    <property type="match status" value="1"/>
</dbReference>
<dbReference type="Pfam" id="PF01799">
    <property type="entry name" value="Fer2_2"/>
    <property type="match status" value="1"/>
</dbReference>
<keyword evidence="1" id="KW-0001">2Fe-2S</keyword>
<feature type="domain" description="2Fe-2S ferredoxin-type" evidence="6">
    <location>
        <begin position="199"/>
        <end position="275"/>
    </location>
</feature>
<dbReference type="InterPro" id="IPR006058">
    <property type="entry name" value="2Fe2S_fd_BS"/>
</dbReference>
<evidence type="ECO:0000256" key="5">
    <source>
        <dbReference type="ARBA" id="ARBA00023014"/>
    </source>
</evidence>
<name>A0A1I5ZAR4_HYMAR</name>
<dbReference type="InterPro" id="IPR052914">
    <property type="entry name" value="Aldehyde_Oxdr_Iron-Sulfur"/>
</dbReference>
<protein>
    <submittedName>
        <fullName evidence="8">Xanthine dehydrogenase YagT iron-sulfur-binding subunit</fullName>
    </submittedName>
</protein>
<dbReference type="InterPro" id="IPR013766">
    <property type="entry name" value="Thioredoxin_domain"/>
</dbReference>
<dbReference type="GO" id="GO:0051537">
    <property type="term" value="F:2 iron, 2 sulfur cluster binding"/>
    <property type="evidence" value="ECO:0007669"/>
    <property type="project" value="UniProtKB-KW"/>
</dbReference>
<keyword evidence="5" id="KW-0411">Iron-sulfur</keyword>
<keyword evidence="2" id="KW-0479">Metal-binding</keyword>
<gene>
    <name evidence="8" type="ORF">SAMN04515668_2888</name>
</gene>
<dbReference type="PANTHER" id="PTHR45331">
    <property type="entry name" value="OXIDOREDUCTASE, IRON-SULPHUR BINDING SUBUNIT-RELATED-RELATED"/>
    <property type="match status" value="1"/>
</dbReference>